<dbReference type="NCBIfam" id="TIGR01730">
    <property type="entry name" value="RND_mfp"/>
    <property type="match status" value="1"/>
</dbReference>
<proteinExistence type="inferred from homology"/>
<evidence type="ECO:0000313" key="9">
    <source>
        <dbReference type="EMBL" id="QOW18554.1"/>
    </source>
</evidence>
<dbReference type="PROSITE" id="PS51257">
    <property type="entry name" value="PROKAR_LIPOPROTEIN"/>
    <property type="match status" value="1"/>
</dbReference>
<dbReference type="FunFam" id="2.40.420.20:FF:000001">
    <property type="entry name" value="Efflux RND transporter periplasmic adaptor subunit"/>
    <property type="match status" value="1"/>
</dbReference>
<feature type="chain" id="PRO_5032993917" evidence="4">
    <location>
        <begin position="24"/>
        <end position="426"/>
    </location>
</feature>
<evidence type="ECO:0000259" key="8">
    <source>
        <dbReference type="Pfam" id="PF25967"/>
    </source>
</evidence>
<dbReference type="PANTHER" id="PTHR30158">
    <property type="entry name" value="ACRA/E-RELATED COMPONENT OF DRUG EFFLUX TRANSPORTER"/>
    <property type="match status" value="1"/>
</dbReference>
<sequence>MSRSPRRLVFLPLALAITLAACGGEPEAQQRPPTPVTVVTLAPETTTLTRELPGRTTAFQIAEVRPQVSGIVAKRLFQEGSMVKAGQPLYQLDNAAYKASAATAQAQLARARATLVAARLTAARSSDLAKIDAVSKQDNENAIAALRQAEAEVAAGQAAVQSAQVTLGFAHITAPISGRIGKSSVTQGALVTANQPEALATVQQLDPIYVDLTQSASELLELRKGLASGKLEDGRSMPVTILLEDGTEFGQKGELEFSEVSVDPTTGSYALRVKVANPDDLLLPGMYVRAVIGGGVRQNAILVPQQGITRDPKGHATAMVVNAENKVEVRQVKVSRTIGDKWLVDDGLVAGDRVIVEGLQKVQPDAPVQPTEAGAEAQAPAAPGAAAPAPAQPAAASPGTPNPDAADPAPPADAATPADDAPASKQ</sequence>
<feature type="region of interest" description="Disordered" evidence="3">
    <location>
        <begin position="365"/>
        <end position="426"/>
    </location>
</feature>
<feature type="signal peptide" evidence="4">
    <location>
        <begin position="1"/>
        <end position="23"/>
    </location>
</feature>
<dbReference type="GO" id="GO:0022857">
    <property type="term" value="F:transmembrane transporter activity"/>
    <property type="evidence" value="ECO:0007669"/>
    <property type="project" value="InterPro"/>
</dbReference>
<dbReference type="InterPro" id="IPR058626">
    <property type="entry name" value="MdtA-like_b-barrel"/>
</dbReference>
<feature type="compositionally biased region" description="Low complexity" evidence="3">
    <location>
        <begin position="403"/>
        <end position="426"/>
    </location>
</feature>
<dbReference type="GO" id="GO:0005886">
    <property type="term" value="C:plasma membrane"/>
    <property type="evidence" value="ECO:0007669"/>
    <property type="project" value="UniProtKB-SubCell"/>
</dbReference>
<evidence type="ECO:0000256" key="4">
    <source>
        <dbReference type="SAM" id="SignalP"/>
    </source>
</evidence>
<dbReference type="Proteomes" id="UP000594059">
    <property type="component" value="Chromosome"/>
</dbReference>
<dbReference type="Gene3D" id="2.40.50.100">
    <property type="match status" value="1"/>
</dbReference>
<dbReference type="PANTHER" id="PTHR30158:SF3">
    <property type="entry name" value="MULTIDRUG EFFLUX PUMP SUBUNIT ACRA-RELATED"/>
    <property type="match status" value="1"/>
</dbReference>
<comment type="similarity">
    <text evidence="2">Belongs to the membrane fusion protein (MFP) (TC 8.A.1) family.</text>
</comment>
<feature type="compositionally biased region" description="Low complexity" evidence="3">
    <location>
        <begin position="372"/>
        <end position="396"/>
    </location>
</feature>
<reference evidence="9 10" key="1">
    <citation type="submission" date="2020-10" db="EMBL/GenBank/DDBJ databases">
        <title>complete genome sequencing of Lysobacter sp. H21R20.</title>
        <authorList>
            <person name="Bae J.-W."/>
            <person name="Lee S.-Y."/>
        </authorList>
    </citation>
    <scope>NUCLEOTIDE SEQUENCE [LARGE SCALE GENOMIC DNA]</scope>
    <source>
        <strain evidence="9 10">H21R20</strain>
    </source>
</reference>
<accession>A0A7S6ZRJ4</accession>
<evidence type="ECO:0000259" key="5">
    <source>
        <dbReference type="Pfam" id="PF25876"/>
    </source>
</evidence>
<gene>
    <name evidence="9" type="ORF">INQ41_07460</name>
</gene>
<dbReference type="InterPro" id="IPR058625">
    <property type="entry name" value="MdtA-like_BSH"/>
</dbReference>
<keyword evidence="10" id="KW-1185">Reference proteome</keyword>
<dbReference type="InterPro" id="IPR058627">
    <property type="entry name" value="MdtA-like_C"/>
</dbReference>
<dbReference type="RefSeq" id="WP_193983243.1">
    <property type="nucleotide sequence ID" value="NZ_CP063656.1"/>
</dbReference>
<dbReference type="KEGG" id="lcic:INQ41_07460"/>
<evidence type="ECO:0000256" key="1">
    <source>
        <dbReference type="ARBA" id="ARBA00004519"/>
    </source>
</evidence>
<dbReference type="Pfam" id="PF25944">
    <property type="entry name" value="Beta-barrel_RND"/>
    <property type="match status" value="1"/>
</dbReference>
<dbReference type="InterPro" id="IPR058624">
    <property type="entry name" value="MdtA-like_HH"/>
</dbReference>
<keyword evidence="4" id="KW-0732">Signal</keyword>
<dbReference type="AlphaFoldDB" id="A0A7S6ZRJ4"/>
<feature type="domain" description="Multidrug resistance protein MdtA-like barrel-sandwich hybrid" evidence="6">
    <location>
        <begin position="61"/>
        <end position="203"/>
    </location>
</feature>
<feature type="domain" description="Multidrug resistance protein MdtA-like C-terminal permuted SH3" evidence="8">
    <location>
        <begin position="299"/>
        <end position="361"/>
    </location>
</feature>
<protein>
    <submittedName>
        <fullName evidence="9">Efflux RND transporter periplasmic adaptor subunit</fullName>
    </submittedName>
</protein>
<dbReference type="SUPFAM" id="SSF111369">
    <property type="entry name" value="HlyD-like secretion proteins"/>
    <property type="match status" value="1"/>
</dbReference>
<comment type="subcellular location">
    <subcellularLocation>
        <location evidence="1">Cell inner membrane</location>
        <topology evidence="1">Lipid-anchor</topology>
    </subcellularLocation>
</comment>
<feature type="domain" description="Multidrug resistance protein MdtA-like beta-barrel" evidence="7">
    <location>
        <begin position="207"/>
        <end position="292"/>
    </location>
</feature>
<organism evidence="9 10">
    <name type="scientific">Novilysobacter ciconiae</name>
    <dbReference type="NCBI Taxonomy" id="2781022"/>
    <lineage>
        <taxon>Bacteria</taxon>
        <taxon>Pseudomonadati</taxon>
        <taxon>Pseudomonadota</taxon>
        <taxon>Gammaproteobacteria</taxon>
        <taxon>Lysobacterales</taxon>
        <taxon>Lysobacteraceae</taxon>
        <taxon>Novilysobacter</taxon>
    </lineage>
</organism>
<evidence type="ECO:0000259" key="6">
    <source>
        <dbReference type="Pfam" id="PF25917"/>
    </source>
</evidence>
<dbReference type="Gene3D" id="2.40.420.20">
    <property type="match status" value="1"/>
</dbReference>
<feature type="domain" description="Multidrug resistance protein MdtA-like alpha-helical hairpin" evidence="5">
    <location>
        <begin position="102"/>
        <end position="169"/>
    </location>
</feature>
<dbReference type="Gene3D" id="1.10.287.470">
    <property type="entry name" value="Helix hairpin bin"/>
    <property type="match status" value="1"/>
</dbReference>
<dbReference type="Pfam" id="PF25917">
    <property type="entry name" value="BSH_RND"/>
    <property type="match status" value="1"/>
</dbReference>
<dbReference type="Pfam" id="PF25967">
    <property type="entry name" value="RND-MFP_C"/>
    <property type="match status" value="1"/>
</dbReference>
<evidence type="ECO:0000259" key="7">
    <source>
        <dbReference type="Pfam" id="PF25944"/>
    </source>
</evidence>
<dbReference type="Gene3D" id="2.40.30.170">
    <property type="match status" value="1"/>
</dbReference>
<dbReference type="Pfam" id="PF25876">
    <property type="entry name" value="HH_MFP_RND"/>
    <property type="match status" value="1"/>
</dbReference>
<evidence type="ECO:0000313" key="10">
    <source>
        <dbReference type="Proteomes" id="UP000594059"/>
    </source>
</evidence>
<dbReference type="EMBL" id="CP063656">
    <property type="protein sequence ID" value="QOW18554.1"/>
    <property type="molecule type" value="Genomic_DNA"/>
</dbReference>
<evidence type="ECO:0000256" key="2">
    <source>
        <dbReference type="ARBA" id="ARBA00009477"/>
    </source>
</evidence>
<evidence type="ECO:0000256" key="3">
    <source>
        <dbReference type="SAM" id="MobiDB-lite"/>
    </source>
</evidence>
<name>A0A7S6ZRJ4_9GAMM</name>
<dbReference type="GO" id="GO:0046677">
    <property type="term" value="P:response to antibiotic"/>
    <property type="evidence" value="ECO:0007669"/>
    <property type="project" value="TreeGrafter"/>
</dbReference>
<dbReference type="InterPro" id="IPR006143">
    <property type="entry name" value="RND_pump_MFP"/>
</dbReference>